<evidence type="ECO:0000256" key="5">
    <source>
        <dbReference type="ARBA" id="ARBA00023049"/>
    </source>
</evidence>
<dbReference type="PANTHER" id="PTHR30471">
    <property type="entry name" value="DNA REPAIR PROTEIN RADC"/>
    <property type="match status" value="1"/>
</dbReference>
<evidence type="ECO:0000256" key="1">
    <source>
        <dbReference type="ARBA" id="ARBA00022670"/>
    </source>
</evidence>
<evidence type="ECO:0000256" key="4">
    <source>
        <dbReference type="ARBA" id="ARBA00022833"/>
    </source>
</evidence>
<dbReference type="GO" id="GO:0006508">
    <property type="term" value="P:proteolysis"/>
    <property type="evidence" value="ECO:0007669"/>
    <property type="project" value="UniProtKB-KW"/>
</dbReference>
<dbReference type="InterPro" id="IPR001405">
    <property type="entry name" value="UPF0758"/>
</dbReference>
<dbReference type="EMBL" id="MAYH01000049">
    <property type="protein sequence ID" value="OCA68453.1"/>
    <property type="molecule type" value="Genomic_DNA"/>
</dbReference>
<evidence type="ECO:0000259" key="6">
    <source>
        <dbReference type="PROSITE" id="PS50249"/>
    </source>
</evidence>
<protein>
    <submittedName>
        <fullName evidence="7">DNA repair protein</fullName>
    </submittedName>
</protein>
<sequence>MNTETTVSEIQVTYHPFKISQTKLTMSTDVIDIIRTIWDNRIIEMQEEVKILFVNSSNTVIGFYSLSRGGITSSLVDIRLILSVALKCLATGLILVHNHPGGNLNPSSADLAIVKKLNTACKLLDIALLDSIIITKESYTSFNDEGLL</sequence>
<feature type="domain" description="MPN" evidence="6">
    <location>
        <begin position="23"/>
        <end position="148"/>
    </location>
</feature>
<keyword evidence="5" id="KW-0482">Metalloprotease</keyword>
<keyword evidence="1" id="KW-0645">Protease</keyword>
<evidence type="ECO:0000313" key="8">
    <source>
        <dbReference type="Proteomes" id="UP000092651"/>
    </source>
</evidence>
<name>A0A1B8ZA08_9FLAO</name>
<gene>
    <name evidence="7" type="ORF">BBI01_18590</name>
</gene>
<dbReference type="RefSeq" id="WP_065396324.1">
    <property type="nucleotide sequence ID" value="NZ_MAYH01000049.1"/>
</dbReference>
<keyword evidence="3" id="KW-0378">Hydrolase</keyword>
<keyword evidence="4" id="KW-0862">Zinc</keyword>
<keyword evidence="8" id="KW-1185">Reference proteome</keyword>
<proteinExistence type="predicted"/>
<evidence type="ECO:0000256" key="2">
    <source>
        <dbReference type="ARBA" id="ARBA00022723"/>
    </source>
</evidence>
<dbReference type="InterPro" id="IPR025657">
    <property type="entry name" value="RadC_JAB"/>
</dbReference>
<dbReference type="Proteomes" id="UP000092651">
    <property type="component" value="Unassembled WGS sequence"/>
</dbReference>
<evidence type="ECO:0000313" key="7">
    <source>
        <dbReference type="EMBL" id="OCA68453.1"/>
    </source>
</evidence>
<dbReference type="Pfam" id="PF04002">
    <property type="entry name" value="RadC"/>
    <property type="match status" value="1"/>
</dbReference>
<dbReference type="Gene3D" id="3.40.140.10">
    <property type="entry name" value="Cytidine Deaminase, domain 2"/>
    <property type="match status" value="1"/>
</dbReference>
<organism evidence="7 8">
    <name type="scientific">Chryseobacterium artocarpi</name>
    <dbReference type="NCBI Taxonomy" id="1414727"/>
    <lineage>
        <taxon>Bacteria</taxon>
        <taxon>Pseudomonadati</taxon>
        <taxon>Bacteroidota</taxon>
        <taxon>Flavobacteriia</taxon>
        <taxon>Flavobacteriales</taxon>
        <taxon>Weeksellaceae</taxon>
        <taxon>Chryseobacterium group</taxon>
        <taxon>Chryseobacterium</taxon>
    </lineage>
</organism>
<dbReference type="GO" id="GO:0008237">
    <property type="term" value="F:metallopeptidase activity"/>
    <property type="evidence" value="ECO:0007669"/>
    <property type="project" value="UniProtKB-KW"/>
</dbReference>
<evidence type="ECO:0000256" key="3">
    <source>
        <dbReference type="ARBA" id="ARBA00022801"/>
    </source>
</evidence>
<dbReference type="GO" id="GO:0046872">
    <property type="term" value="F:metal ion binding"/>
    <property type="evidence" value="ECO:0007669"/>
    <property type="project" value="UniProtKB-KW"/>
</dbReference>
<dbReference type="InterPro" id="IPR037518">
    <property type="entry name" value="MPN"/>
</dbReference>
<keyword evidence="2" id="KW-0479">Metal-binding</keyword>
<dbReference type="AlphaFoldDB" id="A0A1B8ZA08"/>
<dbReference type="PROSITE" id="PS50249">
    <property type="entry name" value="MPN"/>
    <property type="match status" value="1"/>
</dbReference>
<dbReference type="OrthoDB" id="9804482at2"/>
<reference evidence="7 8" key="1">
    <citation type="submission" date="2016-07" db="EMBL/GenBank/DDBJ databases">
        <authorList>
            <person name="Jeong J.-J."/>
            <person name="Kim D.W."/>
            <person name="Sang M.K."/>
            <person name="Choi I.-G."/>
            <person name="Kim K.D."/>
        </authorList>
    </citation>
    <scope>NUCLEOTIDE SEQUENCE [LARGE SCALE GENOMIC DNA]</scope>
    <source>
        <strain evidence="7 8">UTM-3</strain>
    </source>
</reference>
<dbReference type="CDD" id="cd08071">
    <property type="entry name" value="MPN_DUF2466"/>
    <property type="match status" value="1"/>
</dbReference>
<dbReference type="PANTHER" id="PTHR30471:SF3">
    <property type="entry name" value="UPF0758 PROTEIN YEES-RELATED"/>
    <property type="match status" value="1"/>
</dbReference>
<comment type="caution">
    <text evidence="7">The sequence shown here is derived from an EMBL/GenBank/DDBJ whole genome shotgun (WGS) entry which is preliminary data.</text>
</comment>
<accession>A0A1B8ZA08</accession>